<comment type="caution">
    <text evidence="2">The sequence shown here is derived from an EMBL/GenBank/DDBJ whole genome shotgun (WGS) entry which is preliminary data.</text>
</comment>
<dbReference type="InterPro" id="IPR029058">
    <property type="entry name" value="AB_hydrolase_fold"/>
</dbReference>
<dbReference type="PANTHER" id="PTHR43798:SF33">
    <property type="entry name" value="HYDROLASE, PUTATIVE (AFU_ORTHOLOGUE AFUA_2G14860)-RELATED"/>
    <property type="match status" value="1"/>
</dbReference>
<name>A0AB34KRV5_9PEZI</name>
<protein>
    <recommendedName>
        <fullName evidence="1">AB hydrolase-1 domain-containing protein</fullName>
    </recommendedName>
</protein>
<dbReference type="InterPro" id="IPR050266">
    <property type="entry name" value="AB_hydrolase_sf"/>
</dbReference>
<dbReference type="Gene3D" id="3.40.50.1820">
    <property type="entry name" value="alpha/beta hydrolase"/>
    <property type="match status" value="1"/>
</dbReference>
<dbReference type="AlphaFoldDB" id="A0AB34KRV5"/>
<evidence type="ECO:0000313" key="2">
    <source>
        <dbReference type="EMBL" id="KAL1586280.1"/>
    </source>
</evidence>
<dbReference type="InterPro" id="IPR000073">
    <property type="entry name" value="AB_hydrolase_1"/>
</dbReference>
<proteinExistence type="predicted"/>
<dbReference type="Proteomes" id="UP000803884">
    <property type="component" value="Unassembled WGS sequence"/>
</dbReference>
<dbReference type="SUPFAM" id="SSF53474">
    <property type="entry name" value="alpha/beta-Hydrolases"/>
    <property type="match status" value="1"/>
</dbReference>
<reference evidence="2 3" key="1">
    <citation type="journal article" date="2020" name="Microbiol. Resour. Announc.">
        <title>Draft Genome Sequence of a Cladosporium Species Isolated from the Mesophotic Ascidian Didemnum maculosum.</title>
        <authorList>
            <person name="Gioti A."/>
            <person name="Siaperas R."/>
            <person name="Nikolaivits E."/>
            <person name="Le Goff G."/>
            <person name="Ouazzani J."/>
            <person name="Kotoulas G."/>
            <person name="Topakas E."/>
        </authorList>
    </citation>
    <scope>NUCLEOTIDE SEQUENCE [LARGE SCALE GENOMIC DNA]</scope>
    <source>
        <strain evidence="2 3">TM138-S3</strain>
    </source>
</reference>
<dbReference type="GeneID" id="96006967"/>
<feature type="domain" description="AB hydrolase-1" evidence="1">
    <location>
        <begin position="28"/>
        <end position="262"/>
    </location>
</feature>
<dbReference type="PANTHER" id="PTHR43798">
    <property type="entry name" value="MONOACYLGLYCEROL LIPASE"/>
    <property type="match status" value="1"/>
</dbReference>
<accession>A0AB34KRV5</accession>
<sequence length="275" mass="29441">MPTHNLTTDDGITYHITISGPSTSPFTILLTHALMSNSHMWDSTVRALHAAGHQTLLFDHIGHNATPPPSDPTKSYSTDDIARHMHAIASRFAPASRLKAVVGCSIGGVLALRYAMLYPEEVDVAVSLCAPGITSPEATKSVWSERIAQFESDVSSGGDSLCRATAARWVPGDGARDVAAREAALGHTRTCSLEGYRVLADAIRGYDYAAELGRLRGVRCVVVAGGRDTASSVEVLRGIAEGIEGAEFVVLEEAGHIPPMQRPEEFEEVLLRALR</sequence>
<dbReference type="RefSeq" id="XP_069229385.1">
    <property type="nucleotide sequence ID" value="XM_069374129.1"/>
</dbReference>
<evidence type="ECO:0000259" key="1">
    <source>
        <dbReference type="Pfam" id="PF00561"/>
    </source>
</evidence>
<gene>
    <name evidence="2" type="ORF">WHR41_05524</name>
</gene>
<dbReference type="GO" id="GO:0016020">
    <property type="term" value="C:membrane"/>
    <property type="evidence" value="ECO:0007669"/>
    <property type="project" value="TreeGrafter"/>
</dbReference>
<evidence type="ECO:0000313" key="3">
    <source>
        <dbReference type="Proteomes" id="UP000803884"/>
    </source>
</evidence>
<dbReference type="EMBL" id="JAAQHG020000015">
    <property type="protein sequence ID" value="KAL1586280.1"/>
    <property type="molecule type" value="Genomic_DNA"/>
</dbReference>
<keyword evidence="3" id="KW-1185">Reference proteome</keyword>
<organism evidence="2 3">
    <name type="scientific">Cladosporium halotolerans</name>
    <dbReference type="NCBI Taxonomy" id="1052096"/>
    <lineage>
        <taxon>Eukaryota</taxon>
        <taxon>Fungi</taxon>
        <taxon>Dikarya</taxon>
        <taxon>Ascomycota</taxon>
        <taxon>Pezizomycotina</taxon>
        <taxon>Dothideomycetes</taxon>
        <taxon>Dothideomycetidae</taxon>
        <taxon>Cladosporiales</taxon>
        <taxon>Cladosporiaceae</taxon>
        <taxon>Cladosporium</taxon>
    </lineage>
</organism>
<dbReference type="Pfam" id="PF00561">
    <property type="entry name" value="Abhydrolase_1"/>
    <property type="match status" value="1"/>
</dbReference>